<keyword evidence="2" id="KW-0444">Lipid biosynthesis</keyword>
<dbReference type="PANTHER" id="PTHR34990:SF1">
    <property type="entry name" value="UDP-2,3-DIACYLGLUCOSAMINE HYDROLASE"/>
    <property type="match status" value="1"/>
</dbReference>
<keyword evidence="6 11" id="KW-0378">Hydrolase</keyword>
<dbReference type="EC" id="3.6.1.54" evidence="11"/>
<dbReference type="InterPro" id="IPR029052">
    <property type="entry name" value="Metallo-depent_PP-like"/>
</dbReference>
<reference evidence="11" key="1">
    <citation type="submission" date="2015-10" db="EMBL/GenBank/DDBJ databases">
        <authorList>
            <person name="Gilbert D.G."/>
        </authorList>
    </citation>
    <scope>NUCLEOTIDE SEQUENCE</scope>
</reference>
<evidence type="ECO:0000256" key="5">
    <source>
        <dbReference type="ARBA" id="ARBA00022723"/>
    </source>
</evidence>
<proteinExistence type="inferred from homology"/>
<keyword evidence="8" id="KW-0472">Membrane</keyword>
<evidence type="ECO:0000256" key="7">
    <source>
        <dbReference type="ARBA" id="ARBA00023098"/>
    </source>
</evidence>
<keyword evidence="1" id="KW-1003">Cell membrane</keyword>
<protein>
    <submittedName>
        <fullName evidence="11">UDP-2,3-diacylglucosamine diphosphatase</fullName>
        <ecNumber evidence="11">3.6.1.54</ecNumber>
    </submittedName>
</protein>
<name>A0A160TCG6_9ZZZZ</name>
<organism evidence="11">
    <name type="scientific">hydrothermal vent metagenome</name>
    <dbReference type="NCBI Taxonomy" id="652676"/>
    <lineage>
        <taxon>unclassified sequences</taxon>
        <taxon>metagenomes</taxon>
        <taxon>ecological metagenomes</taxon>
    </lineage>
</organism>
<keyword evidence="5" id="KW-0479">Metal-binding</keyword>
<keyword evidence="4" id="KW-0441">Lipid A biosynthesis</keyword>
<dbReference type="InterPro" id="IPR004843">
    <property type="entry name" value="Calcineurin-like_PHP"/>
</dbReference>
<keyword evidence="7" id="KW-0443">Lipid metabolism</keyword>
<dbReference type="NCBIfam" id="NF003743">
    <property type="entry name" value="PRK05340.1"/>
    <property type="match status" value="1"/>
</dbReference>
<dbReference type="InterPro" id="IPR010138">
    <property type="entry name" value="UDP-diacylglucosamine_Hdrlase"/>
</dbReference>
<evidence type="ECO:0000259" key="10">
    <source>
        <dbReference type="Pfam" id="PF00149"/>
    </source>
</evidence>
<evidence type="ECO:0000256" key="1">
    <source>
        <dbReference type="ARBA" id="ARBA00022475"/>
    </source>
</evidence>
<dbReference type="GO" id="GO:0046872">
    <property type="term" value="F:metal ion binding"/>
    <property type="evidence" value="ECO:0007669"/>
    <property type="project" value="UniProtKB-KW"/>
</dbReference>
<evidence type="ECO:0000256" key="3">
    <source>
        <dbReference type="ARBA" id="ARBA00022519"/>
    </source>
</evidence>
<dbReference type="EMBL" id="CZQC01000038">
    <property type="protein sequence ID" value="CUS41288.1"/>
    <property type="molecule type" value="Genomic_DNA"/>
</dbReference>
<dbReference type="Gene3D" id="3.60.21.10">
    <property type="match status" value="1"/>
</dbReference>
<dbReference type="InterPro" id="IPR043461">
    <property type="entry name" value="LpxH-like"/>
</dbReference>
<dbReference type="Pfam" id="PF00149">
    <property type="entry name" value="Metallophos"/>
    <property type="match status" value="1"/>
</dbReference>
<keyword evidence="9" id="KW-0464">Manganese</keyword>
<feature type="domain" description="Calcineurin-like phosphoesterase" evidence="10">
    <location>
        <begin position="2"/>
        <end position="198"/>
    </location>
</feature>
<dbReference type="GO" id="GO:0009245">
    <property type="term" value="P:lipid A biosynthetic process"/>
    <property type="evidence" value="ECO:0007669"/>
    <property type="project" value="UniProtKB-KW"/>
</dbReference>
<evidence type="ECO:0000256" key="9">
    <source>
        <dbReference type="ARBA" id="ARBA00023211"/>
    </source>
</evidence>
<dbReference type="CDD" id="cd07398">
    <property type="entry name" value="MPP_YbbF-LpxH"/>
    <property type="match status" value="1"/>
</dbReference>
<gene>
    <name evidence="11" type="ORF">MGWOODY_Tha806</name>
</gene>
<dbReference type="PANTHER" id="PTHR34990">
    <property type="entry name" value="UDP-2,3-DIACYLGLUCOSAMINE HYDROLASE-RELATED"/>
    <property type="match status" value="1"/>
</dbReference>
<evidence type="ECO:0000313" key="11">
    <source>
        <dbReference type="EMBL" id="CUS41288.1"/>
    </source>
</evidence>
<dbReference type="HAMAP" id="MF_00575">
    <property type="entry name" value="LpxH"/>
    <property type="match status" value="1"/>
</dbReference>
<evidence type="ECO:0000256" key="8">
    <source>
        <dbReference type="ARBA" id="ARBA00023136"/>
    </source>
</evidence>
<dbReference type="NCBIfam" id="TIGR01854">
    <property type="entry name" value="lipid_A_lpxH"/>
    <property type="match status" value="1"/>
</dbReference>
<evidence type="ECO:0000256" key="4">
    <source>
        <dbReference type="ARBA" id="ARBA00022556"/>
    </source>
</evidence>
<dbReference type="AlphaFoldDB" id="A0A160TCG6"/>
<dbReference type="GO" id="GO:0016020">
    <property type="term" value="C:membrane"/>
    <property type="evidence" value="ECO:0007669"/>
    <property type="project" value="GOC"/>
</dbReference>
<keyword evidence="3" id="KW-0997">Cell inner membrane</keyword>
<accession>A0A160TCG6</accession>
<evidence type="ECO:0000256" key="6">
    <source>
        <dbReference type="ARBA" id="ARBA00022801"/>
    </source>
</evidence>
<sequence length="241" mass="27352">MALYFISDLHLEHQRPAMAAGFKGFVDGLTDAEALYILGDFFEVWMGDDYNDPFVDGIKATLRNAVERGIAVYLMHGNRDFLLGEAFCADIGANMVAEGSVIHHGDESAVILHGDSLCTQDVEYMKIRQMFRSPQWQADFLGKSLEERIAFARHVRSESQSGQQMKSAEIMDVTPIEVDKALDEAGVTRMIHGHTHRPDVHHWQHQGEARERIVLGDWDDTQGWMIRWEKDSAPQLSKFSF</sequence>
<dbReference type="SUPFAM" id="SSF56300">
    <property type="entry name" value="Metallo-dependent phosphatases"/>
    <property type="match status" value="1"/>
</dbReference>
<dbReference type="GO" id="GO:0008758">
    <property type="term" value="F:UDP-2,3-diacylglucosamine hydrolase activity"/>
    <property type="evidence" value="ECO:0007669"/>
    <property type="project" value="TreeGrafter"/>
</dbReference>
<dbReference type="GO" id="GO:0005737">
    <property type="term" value="C:cytoplasm"/>
    <property type="evidence" value="ECO:0007669"/>
    <property type="project" value="InterPro"/>
</dbReference>
<evidence type="ECO:0000256" key="2">
    <source>
        <dbReference type="ARBA" id="ARBA00022516"/>
    </source>
</evidence>